<accession>H2ARM8</accession>
<dbReference type="GO" id="GO:0000329">
    <property type="term" value="C:fungal-type vacuole membrane"/>
    <property type="evidence" value="ECO:0007669"/>
    <property type="project" value="EnsemblFungi"/>
</dbReference>
<dbReference type="InParanoid" id="H2ARM8"/>
<gene>
    <name evidence="1" type="primary">KAFR0C00320</name>
    <name evidence="1" type="ORF">KAFR_0C00320</name>
</gene>
<dbReference type="GO" id="GO:0032456">
    <property type="term" value="P:endocytic recycling"/>
    <property type="evidence" value="ECO:0007669"/>
    <property type="project" value="EnsemblFungi"/>
</dbReference>
<reference evidence="1 2" key="1">
    <citation type="journal article" date="2011" name="Proc. Natl. Acad. Sci. U.S.A.">
        <title>Evolutionary erosion of yeast sex chromosomes by mating-type switching accidents.</title>
        <authorList>
            <person name="Gordon J.L."/>
            <person name="Armisen D."/>
            <person name="Proux-Wera E."/>
            <person name="Oheigeartaigh S.S."/>
            <person name="Byrne K.P."/>
            <person name="Wolfe K.H."/>
        </authorList>
    </citation>
    <scope>NUCLEOTIDE SEQUENCE [LARGE SCALE GENOMIC DNA]</scope>
    <source>
        <strain evidence="2">ATCC 22294 / BCRC 22015 / CBS 2517 / CECT 1963 / NBRC 1671 / NRRL Y-8276</strain>
    </source>
</reference>
<dbReference type="eggNOG" id="ENOG502S129">
    <property type="taxonomic scope" value="Eukaryota"/>
</dbReference>
<dbReference type="Pfam" id="PF16818">
    <property type="entry name" value="SLM4"/>
    <property type="match status" value="1"/>
</dbReference>
<dbReference type="FunCoup" id="H2ARM8">
    <property type="interactions" value="49"/>
</dbReference>
<dbReference type="GO" id="GO:0071986">
    <property type="term" value="C:Ragulator complex"/>
    <property type="evidence" value="ECO:0007669"/>
    <property type="project" value="EnsemblFungi"/>
</dbReference>
<dbReference type="HOGENOM" id="CLU_104687_0_0_1"/>
<dbReference type="AlphaFoldDB" id="H2ARM8"/>
<dbReference type="KEGG" id="kaf:KAFR_0C00320"/>
<dbReference type="InterPro" id="IPR020233">
    <property type="entry name" value="Slm4"/>
</dbReference>
<dbReference type="Gene3D" id="3.30.450.30">
    <property type="entry name" value="Dynein light chain 2a, cytoplasmic"/>
    <property type="match status" value="1"/>
</dbReference>
<protein>
    <recommendedName>
        <fullName evidence="3">Roadblock/LAMTOR2 domain-containing protein</fullName>
    </recommendedName>
</protein>
<evidence type="ECO:0000313" key="2">
    <source>
        <dbReference type="Proteomes" id="UP000005220"/>
    </source>
</evidence>
<sequence>MIDSANVKALLENTLNGISCQNVPFRTNALSSSVVLSSKNGSIISYAIDNSNPESSTSLSNLKMMSLLSKDKWNDDESQPSEQTTKSCYQYQWNAKGTGYKTRIYTYEIEELHSCLAQIPGSDLILLFVADSSFPYGLLVLKMKQALLAFHDMYGYKLG</sequence>
<organism evidence="1 2">
    <name type="scientific">Kazachstania africana (strain ATCC 22294 / BCRC 22015 / CBS 2517 / CECT 1963 / NBRC 1671 / NRRL Y-8276)</name>
    <name type="common">Yeast</name>
    <name type="synonym">Kluyveromyces africanus</name>
    <dbReference type="NCBI Taxonomy" id="1071382"/>
    <lineage>
        <taxon>Eukaryota</taxon>
        <taxon>Fungi</taxon>
        <taxon>Dikarya</taxon>
        <taxon>Ascomycota</taxon>
        <taxon>Saccharomycotina</taxon>
        <taxon>Saccharomycetes</taxon>
        <taxon>Saccharomycetales</taxon>
        <taxon>Saccharomycetaceae</taxon>
        <taxon>Kazachstania</taxon>
    </lineage>
</organism>
<proteinExistence type="predicted"/>
<dbReference type="STRING" id="1071382.H2ARM8"/>
<dbReference type="RefSeq" id="XP_003956163.1">
    <property type="nucleotide sequence ID" value="XM_003956114.1"/>
</dbReference>
<dbReference type="GO" id="GO:0042802">
    <property type="term" value="F:identical protein binding"/>
    <property type="evidence" value="ECO:0007669"/>
    <property type="project" value="EnsemblFungi"/>
</dbReference>
<dbReference type="GO" id="GO:0031902">
    <property type="term" value="C:late endosome membrane"/>
    <property type="evidence" value="ECO:0007669"/>
    <property type="project" value="EnsemblFungi"/>
</dbReference>
<dbReference type="GeneID" id="13884948"/>
<evidence type="ECO:0008006" key="3">
    <source>
        <dbReference type="Google" id="ProtNLM"/>
    </source>
</evidence>
<dbReference type="Proteomes" id="UP000005220">
    <property type="component" value="Chromosome 3"/>
</dbReference>
<dbReference type="GO" id="GO:0016237">
    <property type="term" value="P:microautophagy"/>
    <property type="evidence" value="ECO:0007669"/>
    <property type="project" value="EnsemblFungi"/>
</dbReference>
<keyword evidence="2" id="KW-1185">Reference proteome</keyword>
<dbReference type="GO" id="GO:0007165">
    <property type="term" value="P:signal transduction"/>
    <property type="evidence" value="ECO:0007669"/>
    <property type="project" value="EnsemblFungi"/>
</dbReference>
<dbReference type="OrthoDB" id="4033908at2759"/>
<evidence type="ECO:0000313" key="1">
    <source>
        <dbReference type="EMBL" id="CCF57028.1"/>
    </source>
</evidence>
<name>H2ARM8_KAZAF</name>
<dbReference type="EMBL" id="HE650823">
    <property type="protein sequence ID" value="CCF57028.1"/>
    <property type="molecule type" value="Genomic_DNA"/>
</dbReference>